<dbReference type="GO" id="GO:0004435">
    <property type="term" value="F:phosphatidylinositol-4,5-bisphosphate phospholipase C activity"/>
    <property type="evidence" value="ECO:0007669"/>
    <property type="project" value="UniProtKB-EC"/>
</dbReference>
<dbReference type="Proteomes" id="UP001278500">
    <property type="component" value="Unassembled WGS sequence"/>
</dbReference>
<evidence type="ECO:0000259" key="3">
    <source>
        <dbReference type="PROSITE" id="PS50008"/>
    </source>
</evidence>
<dbReference type="PRINTS" id="PR00390">
    <property type="entry name" value="PHPHLIPASEC"/>
</dbReference>
<dbReference type="GeneID" id="87868224"/>
<dbReference type="FunFam" id="3.20.20.190:FF:000060">
    <property type="entry name" value="Phosphoinositide phospholipase C"/>
    <property type="match status" value="1"/>
</dbReference>
<dbReference type="InterPro" id="IPR056584">
    <property type="entry name" value="EF-hand_15"/>
</dbReference>
<dbReference type="FunFam" id="2.60.40.150:FF:000220">
    <property type="entry name" value="Phosphoinositide phospholipase C"/>
    <property type="match status" value="1"/>
</dbReference>
<evidence type="ECO:0000256" key="1">
    <source>
        <dbReference type="RuleBase" id="RU361133"/>
    </source>
</evidence>
<dbReference type="InterPro" id="IPR035892">
    <property type="entry name" value="C2_domain_sf"/>
</dbReference>
<dbReference type="EC" id="3.1.4.11" evidence="1"/>
<dbReference type="SUPFAM" id="SSF49562">
    <property type="entry name" value="C2 domain (Calcium/lipid-binding domain, CaLB)"/>
    <property type="match status" value="1"/>
</dbReference>
<dbReference type="GO" id="GO:0016042">
    <property type="term" value="P:lipid catabolic process"/>
    <property type="evidence" value="ECO:0007669"/>
    <property type="project" value="UniProtKB-KW"/>
</dbReference>
<name>A0AAE0MPA3_9PEZI</name>
<dbReference type="Pfam" id="PF00388">
    <property type="entry name" value="PI-PLC-X"/>
    <property type="match status" value="1"/>
</dbReference>
<keyword evidence="5" id="KW-1185">Reference proteome</keyword>
<feature type="region of interest" description="Disordered" evidence="2">
    <location>
        <begin position="592"/>
        <end position="612"/>
    </location>
</feature>
<dbReference type="Gene3D" id="3.20.20.190">
    <property type="entry name" value="Phosphatidylinositol (PI) phosphodiesterase"/>
    <property type="match status" value="2"/>
</dbReference>
<reference evidence="4" key="1">
    <citation type="journal article" date="2023" name="Mol. Phylogenet. Evol.">
        <title>Genome-scale phylogeny and comparative genomics of the fungal order Sordariales.</title>
        <authorList>
            <person name="Hensen N."/>
            <person name="Bonometti L."/>
            <person name="Westerberg I."/>
            <person name="Brannstrom I.O."/>
            <person name="Guillou S."/>
            <person name="Cros-Aarteil S."/>
            <person name="Calhoun S."/>
            <person name="Haridas S."/>
            <person name="Kuo A."/>
            <person name="Mondo S."/>
            <person name="Pangilinan J."/>
            <person name="Riley R."/>
            <person name="LaButti K."/>
            <person name="Andreopoulos B."/>
            <person name="Lipzen A."/>
            <person name="Chen C."/>
            <person name="Yan M."/>
            <person name="Daum C."/>
            <person name="Ng V."/>
            <person name="Clum A."/>
            <person name="Steindorff A."/>
            <person name="Ohm R.A."/>
            <person name="Martin F."/>
            <person name="Silar P."/>
            <person name="Natvig D.O."/>
            <person name="Lalanne C."/>
            <person name="Gautier V."/>
            <person name="Ament-Velasquez S.L."/>
            <person name="Kruys A."/>
            <person name="Hutchinson M.I."/>
            <person name="Powell A.J."/>
            <person name="Barry K."/>
            <person name="Miller A.N."/>
            <person name="Grigoriev I.V."/>
            <person name="Debuchy R."/>
            <person name="Gladieux P."/>
            <person name="Hiltunen Thoren M."/>
            <person name="Johannesson H."/>
        </authorList>
    </citation>
    <scope>NUCLEOTIDE SEQUENCE</scope>
    <source>
        <strain evidence="4">CBS 560.94</strain>
    </source>
</reference>
<dbReference type="RefSeq" id="XP_062679263.1">
    <property type="nucleotide sequence ID" value="XM_062831070.1"/>
</dbReference>
<dbReference type="EMBL" id="JAUEPP010000006">
    <property type="protein sequence ID" value="KAK3340321.1"/>
    <property type="molecule type" value="Genomic_DNA"/>
</dbReference>
<dbReference type="SUPFAM" id="SSF51695">
    <property type="entry name" value="PLC-like phosphodiesterases"/>
    <property type="match status" value="1"/>
</dbReference>
<reference evidence="4" key="2">
    <citation type="submission" date="2023-06" db="EMBL/GenBank/DDBJ databases">
        <authorList>
            <consortium name="Lawrence Berkeley National Laboratory"/>
            <person name="Haridas S."/>
            <person name="Hensen N."/>
            <person name="Bonometti L."/>
            <person name="Westerberg I."/>
            <person name="Brannstrom I.O."/>
            <person name="Guillou S."/>
            <person name="Cros-Aarteil S."/>
            <person name="Calhoun S."/>
            <person name="Kuo A."/>
            <person name="Mondo S."/>
            <person name="Pangilinan J."/>
            <person name="Riley R."/>
            <person name="Labutti K."/>
            <person name="Andreopoulos B."/>
            <person name="Lipzen A."/>
            <person name="Chen C."/>
            <person name="Yanf M."/>
            <person name="Daum C."/>
            <person name="Ng V."/>
            <person name="Clum A."/>
            <person name="Steindorff A."/>
            <person name="Ohm R."/>
            <person name="Martin F."/>
            <person name="Silar P."/>
            <person name="Natvig D."/>
            <person name="Lalanne C."/>
            <person name="Gautier V."/>
            <person name="Ament-Velasquez S.L."/>
            <person name="Kruys A."/>
            <person name="Hutchinson M.I."/>
            <person name="Powell A.J."/>
            <person name="Barry K."/>
            <person name="Miller A.N."/>
            <person name="Grigoriev I.V."/>
            <person name="Debuchy R."/>
            <person name="Gladieux P."/>
            <person name="Thoren M.H."/>
            <person name="Johannesson H."/>
        </authorList>
    </citation>
    <scope>NUCLEOTIDE SEQUENCE</scope>
    <source>
        <strain evidence="4">CBS 560.94</strain>
    </source>
</reference>
<keyword evidence="1" id="KW-0442">Lipid degradation</keyword>
<gene>
    <name evidence="4" type="ORF">B0H65DRAFT_590489</name>
</gene>
<sequence>MHRLKSNMSLPDGAHQGGGGLSGAEQKVKTFSPGIAAHLQRIYSAHADTVTKAWRQEDVSVWLRCCQGDDEAELARDFPLHQDWDYESFVRYITSSAANSIAPPHSHDLSYPLSSYFISSSHNTYLTGNQLSSESSAGAYKNVLLRGCRCIEVDVWDGSDSESEDGDDDDAESVTSSSSSSSSDAYGSGEEETASKMKRKAKSKLPSFLGGRKKSKDKKSPQPTTTKTAAAAVPAAPVVAPAATTNETAPAGLSAETNPLEKSKSGGSASLFQTLSRKSTKEPRVLHGYTLTKDITFRDVCEAIKDYGFVTTDLPLIVSLEVHCSAEQQERMVDIMRQTWGDLLLPEPEEDAKCLPTPEELRGKILVKVKYAPPNNDGGSTTPEDLDSTVSAASGLPEEAGQPKQRAKKPSKIIWALSKMGIYTRGVTFKSLMQPEANMPTHIFSVSEGGVMELHKESRKALFDHNKRYLMRAYPSGMRILSSNLDPAVFWRKGIQIVALNWQNWDEGMMLNEGMFAGTGGYVLKPAGYRCGKLTGGNPSPEASDTQADAVQHYTMDLTIDVLAAQSLPLPPGDTKIDSFRPYLKVELHVEEPGERHGTDELPQDGKEKEGEYKAKTKSLKGYGRDPDWWKGGKGTQQLKFENIPGVVPELSFVRFLVLDDEIGRDSLAAWACVRLDRLREGYRFVHLLDAKGMESDGVVLVKISKKLRL</sequence>
<evidence type="ECO:0000313" key="4">
    <source>
        <dbReference type="EMBL" id="KAK3340321.1"/>
    </source>
</evidence>
<dbReference type="InterPro" id="IPR000909">
    <property type="entry name" value="PLipase_C_PInositol-sp_X_dom"/>
</dbReference>
<comment type="catalytic activity">
    <reaction evidence="1">
        <text>a 1,2-diacyl-sn-glycero-3-phospho-(1D-myo-inositol-4,5-bisphosphate) + H2O = 1D-myo-inositol 1,4,5-trisphosphate + a 1,2-diacyl-sn-glycerol + H(+)</text>
        <dbReference type="Rhea" id="RHEA:33179"/>
        <dbReference type="ChEBI" id="CHEBI:15377"/>
        <dbReference type="ChEBI" id="CHEBI:15378"/>
        <dbReference type="ChEBI" id="CHEBI:17815"/>
        <dbReference type="ChEBI" id="CHEBI:58456"/>
        <dbReference type="ChEBI" id="CHEBI:203600"/>
        <dbReference type="EC" id="3.1.4.11"/>
    </reaction>
</comment>
<dbReference type="CDD" id="cd08598">
    <property type="entry name" value="PI-PLC1c_yeast"/>
    <property type="match status" value="1"/>
</dbReference>
<organism evidence="4 5">
    <name type="scientific">Neurospora tetraspora</name>
    <dbReference type="NCBI Taxonomy" id="94610"/>
    <lineage>
        <taxon>Eukaryota</taxon>
        <taxon>Fungi</taxon>
        <taxon>Dikarya</taxon>
        <taxon>Ascomycota</taxon>
        <taxon>Pezizomycotina</taxon>
        <taxon>Sordariomycetes</taxon>
        <taxon>Sordariomycetidae</taxon>
        <taxon>Sordariales</taxon>
        <taxon>Sordariaceae</taxon>
        <taxon>Neurospora</taxon>
    </lineage>
</organism>
<dbReference type="PANTHER" id="PTHR10336:SF82">
    <property type="entry name" value="PHOSPHOINOSITIDE PHOSPHOLIPASE C"/>
    <property type="match status" value="1"/>
</dbReference>
<dbReference type="InterPro" id="IPR017946">
    <property type="entry name" value="PLC-like_Pdiesterase_TIM-brl"/>
</dbReference>
<dbReference type="CDD" id="cd00275">
    <property type="entry name" value="C2_PLC_like"/>
    <property type="match status" value="1"/>
</dbReference>
<dbReference type="GO" id="GO:0051209">
    <property type="term" value="P:release of sequestered calcium ion into cytosol"/>
    <property type="evidence" value="ECO:0007669"/>
    <property type="project" value="TreeGrafter"/>
</dbReference>
<feature type="region of interest" description="Disordered" evidence="2">
    <location>
        <begin position="157"/>
        <end position="269"/>
    </location>
</feature>
<dbReference type="PROSITE" id="PS50008">
    <property type="entry name" value="PIPLC_Y_DOMAIN"/>
    <property type="match status" value="1"/>
</dbReference>
<keyword evidence="1" id="KW-0378">Hydrolase</keyword>
<dbReference type="AlphaFoldDB" id="A0AAE0MPA3"/>
<feature type="compositionally biased region" description="Acidic residues" evidence="2">
    <location>
        <begin position="157"/>
        <end position="172"/>
    </location>
</feature>
<feature type="compositionally biased region" description="Low complexity" evidence="2">
    <location>
        <begin position="173"/>
        <end position="188"/>
    </location>
</feature>
<feature type="domain" description="PI-PLC Y-box" evidence="3">
    <location>
        <begin position="417"/>
        <end position="530"/>
    </location>
</feature>
<keyword evidence="1" id="KW-0443">Lipid metabolism</keyword>
<proteinExistence type="predicted"/>
<dbReference type="FunFam" id="3.20.20.190:FF:000044">
    <property type="entry name" value="Phosphoinositide phospholipase C"/>
    <property type="match status" value="1"/>
</dbReference>
<dbReference type="GO" id="GO:0048015">
    <property type="term" value="P:phosphatidylinositol-mediated signaling"/>
    <property type="evidence" value="ECO:0007669"/>
    <property type="project" value="TreeGrafter"/>
</dbReference>
<dbReference type="InterPro" id="IPR001192">
    <property type="entry name" value="PI-PLC_fam"/>
</dbReference>
<comment type="caution">
    <text evidence="4">The sequence shown here is derived from an EMBL/GenBank/DDBJ whole genome shotgun (WGS) entry which is preliminary data.</text>
</comment>
<dbReference type="SMART" id="SM00148">
    <property type="entry name" value="PLCXc"/>
    <property type="match status" value="1"/>
</dbReference>
<feature type="compositionally biased region" description="Low complexity" evidence="2">
    <location>
        <begin position="223"/>
        <end position="251"/>
    </location>
</feature>
<dbReference type="SMART" id="SM00149">
    <property type="entry name" value="PLCYc"/>
    <property type="match status" value="1"/>
</dbReference>
<dbReference type="Pfam" id="PF23617">
    <property type="entry name" value="EF-hand_15"/>
    <property type="match status" value="1"/>
</dbReference>
<protein>
    <recommendedName>
        <fullName evidence="1">Phosphoinositide phospholipase C</fullName>
        <ecNumber evidence="1">3.1.4.11</ecNumber>
    </recommendedName>
</protein>
<dbReference type="Gene3D" id="2.60.40.150">
    <property type="entry name" value="C2 domain"/>
    <property type="match status" value="1"/>
</dbReference>
<dbReference type="Pfam" id="PF00387">
    <property type="entry name" value="PI-PLC-Y"/>
    <property type="match status" value="1"/>
</dbReference>
<evidence type="ECO:0000313" key="5">
    <source>
        <dbReference type="Proteomes" id="UP001278500"/>
    </source>
</evidence>
<dbReference type="PROSITE" id="PS50007">
    <property type="entry name" value="PIPLC_X_DOMAIN"/>
    <property type="match status" value="1"/>
</dbReference>
<dbReference type="InterPro" id="IPR001711">
    <property type="entry name" value="PLipase_C_Pinositol-sp_Y"/>
</dbReference>
<feature type="region of interest" description="Disordered" evidence="2">
    <location>
        <begin position="1"/>
        <end position="25"/>
    </location>
</feature>
<evidence type="ECO:0000256" key="2">
    <source>
        <dbReference type="SAM" id="MobiDB-lite"/>
    </source>
</evidence>
<dbReference type="PANTHER" id="PTHR10336">
    <property type="entry name" value="PHOSPHOINOSITIDE-SPECIFIC PHOSPHOLIPASE C FAMILY PROTEIN"/>
    <property type="match status" value="1"/>
</dbReference>
<accession>A0AAE0MPA3</accession>